<keyword evidence="1" id="KW-0489">Methyltransferase</keyword>
<dbReference type="GeneID" id="75185388"/>
<gene>
    <name evidence="1" type="ORF">D8771_34105</name>
</gene>
<dbReference type="RefSeq" id="WP_016467268.1">
    <property type="nucleotide sequence ID" value="NZ_BBQG01000065.1"/>
</dbReference>
<dbReference type="CDD" id="cd02440">
    <property type="entry name" value="AdoMet_MTases"/>
    <property type="match status" value="1"/>
</dbReference>
<dbReference type="InterPro" id="IPR029063">
    <property type="entry name" value="SAM-dependent_MTases_sf"/>
</dbReference>
<proteinExistence type="predicted"/>
<dbReference type="Pfam" id="PF13649">
    <property type="entry name" value="Methyltransf_25"/>
    <property type="match status" value="1"/>
</dbReference>
<dbReference type="PANTHER" id="PTHR43464:SF23">
    <property type="entry name" value="JUVENILE HORMONE ACID O-METHYLTRANSFERASE"/>
    <property type="match status" value="1"/>
</dbReference>
<dbReference type="SUPFAM" id="SSF53335">
    <property type="entry name" value="S-adenosyl-L-methionine-dependent methyltransferases"/>
    <property type="match status" value="1"/>
</dbReference>
<evidence type="ECO:0000313" key="1">
    <source>
        <dbReference type="EMBL" id="TGG74642.1"/>
    </source>
</evidence>
<keyword evidence="1" id="KW-0808">Transferase</keyword>
<accession>A0A6C1C1B3</accession>
<name>A0A6C1C1B3_9ACTN</name>
<reference evidence="1 2" key="1">
    <citation type="submission" date="2018-10" db="EMBL/GenBank/DDBJ databases">
        <title>Isolation of pseudouridimycin from Streptomyces albus DSM 40763.</title>
        <authorList>
            <person name="Rosenqvist P."/>
            <person name="Metsae-Ketelae M."/>
            <person name="Virta P."/>
        </authorList>
    </citation>
    <scope>NUCLEOTIDE SEQUENCE [LARGE SCALE GENOMIC DNA]</scope>
    <source>
        <strain evidence="1 2">DSM 40763</strain>
    </source>
</reference>
<dbReference type="PANTHER" id="PTHR43464">
    <property type="entry name" value="METHYLTRANSFERASE"/>
    <property type="match status" value="1"/>
</dbReference>
<dbReference type="GO" id="GO:0010420">
    <property type="term" value="F:polyprenyldihydroxybenzoate methyltransferase activity"/>
    <property type="evidence" value="ECO:0007669"/>
    <property type="project" value="TreeGrafter"/>
</dbReference>
<protein>
    <submittedName>
        <fullName evidence="1">Class I SAM-dependent methyltransferase</fullName>
    </submittedName>
</protein>
<evidence type="ECO:0000313" key="2">
    <source>
        <dbReference type="Proteomes" id="UP000298111"/>
    </source>
</evidence>
<sequence length="258" mass="28533">MHDALSSHHRPQQEQYDRIGGTYDAAKRLPLARFVERPSVLRLMGDMTGLRVLDLACGSGVYSRAARRLGAQRVVGVDISAEMVKVAAEQEEADRLGIEYRVGDATDLPSLGVFDVVLGIYLLNYASSPEAMSGMAHAVARNLRPGGEFRSLNARPGLDLDGPGLAKYGFSFERVQVLPYGNEVHVTANTSKPFDFRAHILHESVYEDAFSGAGFEKFTWRPTELSFEGLLEFGPPYWANYFANPPWICFSCVRSGRP</sequence>
<dbReference type="AlphaFoldDB" id="A0A6C1C1B3"/>
<dbReference type="EMBL" id="RCIY01000120">
    <property type="protein sequence ID" value="TGG74642.1"/>
    <property type="molecule type" value="Genomic_DNA"/>
</dbReference>
<organism evidence="1 2">
    <name type="scientific">Streptomyces albus</name>
    <dbReference type="NCBI Taxonomy" id="1888"/>
    <lineage>
        <taxon>Bacteria</taxon>
        <taxon>Bacillati</taxon>
        <taxon>Actinomycetota</taxon>
        <taxon>Actinomycetes</taxon>
        <taxon>Kitasatosporales</taxon>
        <taxon>Streptomycetaceae</taxon>
        <taxon>Streptomyces</taxon>
    </lineage>
</organism>
<dbReference type="Proteomes" id="UP000298111">
    <property type="component" value="Unassembled WGS sequence"/>
</dbReference>
<comment type="caution">
    <text evidence="1">The sequence shown here is derived from an EMBL/GenBank/DDBJ whole genome shotgun (WGS) entry which is preliminary data.</text>
</comment>
<dbReference type="GO" id="GO:0032259">
    <property type="term" value="P:methylation"/>
    <property type="evidence" value="ECO:0007669"/>
    <property type="project" value="UniProtKB-KW"/>
</dbReference>
<dbReference type="InterPro" id="IPR041698">
    <property type="entry name" value="Methyltransf_25"/>
</dbReference>
<dbReference type="Gene3D" id="3.40.50.150">
    <property type="entry name" value="Vaccinia Virus protein VP39"/>
    <property type="match status" value="1"/>
</dbReference>